<evidence type="ECO:0000313" key="2">
    <source>
        <dbReference type="EMBL" id="CAE7231050.1"/>
    </source>
</evidence>
<comment type="caution">
    <text evidence="2">The sequence shown here is derived from an EMBL/GenBank/DDBJ whole genome shotgun (WGS) entry which is preliminary data.</text>
</comment>
<proteinExistence type="predicted"/>
<keyword evidence="1" id="KW-0472">Membrane</keyword>
<organism evidence="2 3">
    <name type="scientific">Symbiodinium natans</name>
    <dbReference type="NCBI Taxonomy" id="878477"/>
    <lineage>
        <taxon>Eukaryota</taxon>
        <taxon>Sar</taxon>
        <taxon>Alveolata</taxon>
        <taxon>Dinophyceae</taxon>
        <taxon>Suessiales</taxon>
        <taxon>Symbiodiniaceae</taxon>
        <taxon>Symbiodinium</taxon>
    </lineage>
</organism>
<feature type="transmembrane region" description="Helical" evidence="1">
    <location>
        <begin position="42"/>
        <end position="69"/>
    </location>
</feature>
<keyword evidence="3" id="KW-1185">Reference proteome</keyword>
<reference evidence="2" key="1">
    <citation type="submission" date="2021-02" db="EMBL/GenBank/DDBJ databases">
        <authorList>
            <person name="Dougan E. K."/>
            <person name="Rhodes N."/>
            <person name="Thang M."/>
            <person name="Chan C."/>
        </authorList>
    </citation>
    <scope>NUCLEOTIDE SEQUENCE</scope>
</reference>
<gene>
    <name evidence="2" type="ORF">SNAT2548_LOCUS9445</name>
</gene>
<dbReference type="EMBL" id="CAJNDS010000735">
    <property type="protein sequence ID" value="CAE7231050.1"/>
    <property type="molecule type" value="Genomic_DNA"/>
</dbReference>
<protein>
    <submittedName>
        <fullName evidence="2">Uncharacterized protein</fullName>
    </submittedName>
</protein>
<evidence type="ECO:0000256" key="1">
    <source>
        <dbReference type="SAM" id="Phobius"/>
    </source>
</evidence>
<accession>A0A812KQ53</accession>
<dbReference type="AlphaFoldDB" id="A0A812KQ53"/>
<keyword evidence="1" id="KW-0812">Transmembrane</keyword>
<evidence type="ECO:0000313" key="3">
    <source>
        <dbReference type="Proteomes" id="UP000604046"/>
    </source>
</evidence>
<dbReference type="Proteomes" id="UP000604046">
    <property type="component" value="Unassembled WGS sequence"/>
</dbReference>
<keyword evidence="1" id="KW-1133">Transmembrane helix</keyword>
<sequence length="113" mass="12516">MSGLFCQLATFFLIGLFVLIILAAWAWPKFLIDDDLVGDPDLVIGLWSCAFLGQVLLMAGLVILMEWLVGKSKLERRPVLDSISHSCGPGNDLEIEEQDLEETVPADRVEITL</sequence>
<name>A0A812KQ53_9DINO</name>